<dbReference type="PROSITE" id="PS51257">
    <property type="entry name" value="PROKAR_LIPOPROTEIN"/>
    <property type="match status" value="1"/>
</dbReference>
<protein>
    <submittedName>
        <fullName evidence="7">ABC transporter substrate-binding protein</fullName>
    </submittedName>
</protein>
<dbReference type="GO" id="GO:0015846">
    <property type="term" value="P:polyamine transport"/>
    <property type="evidence" value="ECO:0007669"/>
    <property type="project" value="InterPro"/>
</dbReference>
<sequence length="351" mass="40358">MKKTGTLLLALLLLVTTCFALVGCQNTPTVQVYNWEDYIDPEVLKDFEEETGITVKYSRFTTNEDMYALMEKGGVSYDVVFPSDYMIERMIQNDMLQTIDTSKLENYGKIGDQFKDLDYDPNNEYSVPYMWGTVGILYNKTMVNGTPDSWDVLWDEQYKDQILMIDSIRDSLGITLKKLGYSLNTQNKDEIEAAKVALQEQWPLALAYVVDEGKDKMIRGEAAMAVVWSGDAVYAMSENEDLDYFVPKEGSNFWFDAMVIPKNAKNPEYAQKFIDFMCRPDIAARNTEYIGYSTPVPEALDILEENEYPFMEAEAFNPSDDVINNCEIFHDLGDNLSYYEQIWTEIKNTPR</sequence>
<keyword evidence="8" id="KW-1185">Reference proteome</keyword>
<feature type="binding site" evidence="5">
    <location>
        <position position="85"/>
    </location>
    <ligand>
        <name>spermidine</name>
        <dbReference type="ChEBI" id="CHEBI:57834"/>
    </ligand>
</feature>
<evidence type="ECO:0000313" key="8">
    <source>
        <dbReference type="Proteomes" id="UP000654279"/>
    </source>
</evidence>
<dbReference type="PANTHER" id="PTHR30222:SF17">
    <property type="entry name" value="SPERMIDINE_PUTRESCINE-BINDING PERIPLASMIC PROTEIN"/>
    <property type="match status" value="1"/>
</dbReference>
<dbReference type="InterPro" id="IPR006059">
    <property type="entry name" value="SBP"/>
</dbReference>
<dbReference type="Pfam" id="PF13416">
    <property type="entry name" value="SBP_bac_8"/>
    <property type="match status" value="1"/>
</dbReference>
<evidence type="ECO:0000256" key="2">
    <source>
        <dbReference type="ARBA" id="ARBA00022448"/>
    </source>
</evidence>
<name>A0A926D025_9FIRM</name>
<evidence type="ECO:0000256" key="1">
    <source>
        <dbReference type="ARBA" id="ARBA00004418"/>
    </source>
</evidence>
<reference evidence="7" key="1">
    <citation type="submission" date="2020-08" db="EMBL/GenBank/DDBJ databases">
        <title>Genome public.</title>
        <authorList>
            <person name="Liu C."/>
            <person name="Sun Q."/>
        </authorList>
    </citation>
    <scope>NUCLEOTIDE SEQUENCE</scope>
    <source>
        <strain evidence="7">NSJ-44</strain>
    </source>
</reference>
<dbReference type="CDD" id="cd13663">
    <property type="entry name" value="PBP2_PotD_PotF_like_2"/>
    <property type="match status" value="1"/>
</dbReference>
<comment type="subcellular location">
    <subcellularLocation>
        <location evidence="1">Periplasm</location>
    </subcellularLocation>
</comment>
<feature type="signal peptide" evidence="6">
    <location>
        <begin position="1"/>
        <end position="20"/>
    </location>
</feature>
<dbReference type="Gene3D" id="3.40.190.10">
    <property type="entry name" value="Periplasmic binding protein-like II"/>
    <property type="match status" value="2"/>
</dbReference>
<dbReference type="GO" id="GO:0042597">
    <property type="term" value="C:periplasmic space"/>
    <property type="evidence" value="ECO:0007669"/>
    <property type="project" value="UniProtKB-SubCell"/>
</dbReference>
<evidence type="ECO:0000256" key="3">
    <source>
        <dbReference type="ARBA" id="ARBA00022729"/>
    </source>
</evidence>
<evidence type="ECO:0000256" key="5">
    <source>
        <dbReference type="PIRSR" id="PIRSR019574-1"/>
    </source>
</evidence>
<keyword evidence="3 6" id="KW-0732">Signal</keyword>
<keyword evidence="2" id="KW-0813">Transport</keyword>
<dbReference type="InterPro" id="IPR001188">
    <property type="entry name" value="Sperm_putr-bd"/>
</dbReference>
<gene>
    <name evidence="7" type="ORF">H8699_05630</name>
</gene>
<dbReference type="RefSeq" id="WP_249284839.1">
    <property type="nucleotide sequence ID" value="NZ_JACRSO010000002.1"/>
</dbReference>
<dbReference type="Proteomes" id="UP000654279">
    <property type="component" value="Unassembled WGS sequence"/>
</dbReference>
<proteinExistence type="predicted"/>
<dbReference type="EMBL" id="JACRSO010000002">
    <property type="protein sequence ID" value="MBC8528901.1"/>
    <property type="molecule type" value="Genomic_DNA"/>
</dbReference>
<dbReference type="PANTHER" id="PTHR30222">
    <property type="entry name" value="SPERMIDINE/PUTRESCINE-BINDING PERIPLASMIC PROTEIN"/>
    <property type="match status" value="1"/>
</dbReference>
<keyword evidence="4" id="KW-0574">Periplasm</keyword>
<organism evidence="7 8">
    <name type="scientific">Luoshenia tenuis</name>
    <dbReference type="NCBI Taxonomy" id="2763654"/>
    <lineage>
        <taxon>Bacteria</taxon>
        <taxon>Bacillati</taxon>
        <taxon>Bacillota</taxon>
        <taxon>Clostridia</taxon>
        <taxon>Christensenellales</taxon>
        <taxon>Christensenellaceae</taxon>
        <taxon>Luoshenia</taxon>
    </lineage>
</organism>
<evidence type="ECO:0000256" key="6">
    <source>
        <dbReference type="SAM" id="SignalP"/>
    </source>
</evidence>
<feature type="chain" id="PRO_5037849545" evidence="6">
    <location>
        <begin position="21"/>
        <end position="351"/>
    </location>
</feature>
<dbReference type="SUPFAM" id="SSF53850">
    <property type="entry name" value="Periplasmic binding protein-like II"/>
    <property type="match status" value="1"/>
</dbReference>
<dbReference type="AlphaFoldDB" id="A0A926D025"/>
<evidence type="ECO:0000313" key="7">
    <source>
        <dbReference type="EMBL" id="MBC8528901.1"/>
    </source>
</evidence>
<dbReference type="GO" id="GO:0019808">
    <property type="term" value="F:polyamine binding"/>
    <property type="evidence" value="ECO:0007669"/>
    <property type="project" value="InterPro"/>
</dbReference>
<accession>A0A926D025</accession>
<dbReference type="PRINTS" id="PR00909">
    <property type="entry name" value="SPERMDNBNDNG"/>
</dbReference>
<dbReference type="PIRSF" id="PIRSF019574">
    <property type="entry name" value="Periplasmic_polyamine_BP"/>
    <property type="match status" value="1"/>
</dbReference>
<evidence type="ECO:0000256" key="4">
    <source>
        <dbReference type="ARBA" id="ARBA00022764"/>
    </source>
</evidence>
<comment type="caution">
    <text evidence="7">The sequence shown here is derived from an EMBL/GenBank/DDBJ whole genome shotgun (WGS) entry which is preliminary data.</text>
</comment>